<dbReference type="Pfam" id="PF00643">
    <property type="entry name" value="zf-B_box"/>
    <property type="match status" value="1"/>
</dbReference>
<dbReference type="CDD" id="cd19762">
    <property type="entry name" value="Bbox2_TRIM7-like"/>
    <property type="match status" value="1"/>
</dbReference>
<evidence type="ECO:0000259" key="7">
    <source>
        <dbReference type="PROSITE" id="PS50188"/>
    </source>
</evidence>
<dbReference type="SMART" id="SM00449">
    <property type="entry name" value="SPRY"/>
    <property type="match status" value="1"/>
</dbReference>
<dbReference type="SUPFAM" id="SSF49899">
    <property type="entry name" value="Concanavalin A-like lectins/glucanases"/>
    <property type="match status" value="1"/>
</dbReference>
<proteinExistence type="predicted"/>
<dbReference type="AlphaFoldDB" id="A0A7K8TG20"/>
<evidence type="ECO:0000256" key="4">
    <source>
        <dbReference type="PROSITE-ProRule" id="PRU00024"/>
    </source>
</evidence>
<dbReference type="Gene3D" id="2.60.120.920">
    <property type="match status" value="1"/>
</dbReference>
<evidence type="ECO:0000256" key="2">
    <source>
        <dbReference type="ARBA" id="ARBA00022771"/>
    </source>
</evidence>
<dbReference type="InterPro" id="IPR017907">
    <property type="entry name" value="Znf_RING_CS"/>
</dbReference>
<dbReference type="PANTHER" id="PTHR24103">
    <property type="entry name" value="E3 UBIQUITIN-PROTEIN LIGASE TRIM"/>
    <property type="match status" value="1"/>
</dbReference>
<dbReference type="SUPFAM" id="SSF57850">
    <property type="entry name" value="RING/U-box"/>
    <property type="match status" value="1"/>
</dbReference>
<comment type="caution">
    <text evidence="8">The sequence shown here is derived from an EMBL/GenBank/DDBJ whole genome shotgun (WGS) entry which is preliminary data.</text>
</comment>
<evidence type="ECO:0000259" key="5">
    <source>
        <dbReference type="PROSITE" id="PS50089"/>
    </source>
</evidence>
<dbReference type="InterPro" id="IPR001870">
    <property type="entry name" value="B30.2/SPRY"/>
</dbReference>
<evidence type="ECO:0000313" key="8">
    <source>
        <dbReference type="EMBL" id="NXF40971.1"/>
    </source>
</evidence>
<dbReference type="PROSITE" id="PS50089">
    <property type="entry name" value="ZF_RING_2"/>
    <property type="match status" value="1"/>
</dbReference>
<dbReference type="SMART" id="SM00336">
    <property type="entry name" value="BBOX"/>
    <property type="match status" value="1"/>
</dbReference>
<dbReference type="EMBL" id="VWZB01003301">
    <property type="protein sequence ID" value="NXF40971.1"/>
    <property type="molecule type" value="Genomic_DNA"/>
</dbReference>
<protein>
    <submittedName>
        <fullName evidence="8">TRI27 protein</fullName>
    </submittedName>
</protein>
<gene>
    <name evidence="8" type="primary">Trim27</name>
    <name evidence="8" type="ORF">NYCBRA_R08026</name>
</gene>
<sequence>MATQSPAESLHSEASCSICLGYFQDPVSIHCGHNFCQACITRCWEGLEEHFSCPQCRQTASQKSFRPSRELANIADIARWMSLRAGGGGVVGWEGLCRQHREALKLFCKEDQQPICVVCDRSQAHRSHTVVPVEEAAQEYKEEIQTCLQALKEEREKYLESRKTGVRKSSYLDKTKNEGKKIVCEFEQLHQFLKDQERLLLTQLADLDRAITRGQEEAVAKVSEEMSHLDTLIWEMEGKFQQPASQFLQDIRRLLNSCEMMKFNPPVEISSDLERRLEDFVQRNVLVRGTLRKCLGRVTNVTLDPATAHPNLHLSKDGKQARGQLVQQDLPDNPERFDFEPCVLGCEGFTSGRHFWEVEVGQGGVWALGVARASVKRKGPMSLTPKEGVWALEAYHSLTSPRANLRLNQLPRRIRVSLDYEGGRVAFFSADEDVPILLYTRASFNGERVFPWFKMGIGARLQEITQTPSSEDQSVTRQLMSPLDWVGFRFPLRICP</sequence>
<dbReference type="PRINTS" id="PR01407">
    <property type="entry name" value="BUTYPHLNCDUF"/>
</dbReference>
<evidence type="ECO:0000256" key="3">
    <source>
        <dbReference type="ARBA" id="ARBA00022833"/>
    </source>
</evidence>
<dbReference type="Gene3D" id="3.30.40.10">
    <property type="entry name" value="Zinc/RING finger domain, C3HC4 (zinc finger)"/>
    <property type="match status" value="1"/>
</dbReference>
<dbReference type="SMART" id="SM00589">
    <property type="entry name" value="PRY"/>
    <property type="match status" value="1"/>
</dbReference>
<organism evidence="8 9">
    <name type="scientific">Nyctibius bracteatus</name>
    <name type="common">Rufous potoo</name>
    <dbReference type="NCBI Taxonomy" id="48426"/>
    <lineage>
        <taxon>Eukaryota</taxon>
        <taxon>Metazoa</taxon>
        <taxon>Chordata</taxon>
        <taxon>Craniata</taxon>
        <taxon>Vertebrata</taxon>
        <taxon>Euteleostomi</taxon>
        <taxon>Archelosauria</taxon>
        <taxon>Archosauria</taxon>
        <taxon>Dinosauria</taxon>
        <taxon>Saurischia</taxon>
        <taxon>Theropoda</taxon>
        <taxon>Coelurosauria</taxon>
        <taxon>Aves</taxon>
        <taxon>Neognathae</taxon>
        <taxon>Neoaves</taxon>
        <taxon>Strisores</taxon>
        <taxon>Caprimulgiformes</taxon>
        <taxon>Nyctibiidae</taxon>
        <taxon>Nyctibius</taxon>
    </lineage>
</organism>
<dbReference type="Gene3D" id="3.30.160.60">
    <property type="entry name" value="Classic Zinc Finger"/>
    <property type="match status" value="1"/>
</dbReference>
<accession>A0A7K8TG20</accession>
<keyword evidence="3" id="KW-0862">Zinc</keyword>
<dbReference type="SMART" id="SM00184">
    <property type="entry name" value="RING"/>
    <property type="match status" value="1"/>
</dbReference>
<dbReference type="GO" id="GO:0008270">
    <property type="term" value="F:zinc ion binding"/>
    <property type="evidence" value="ECO:0007669"/>
    <property type="project" value="UniProtKB-KW"/>
</dbReference>
<dbReference type="InterPro" id="IPR050143">
    <property type="entry name" value="TRIM/RBCC"/>
</dbReference>
<evidence type="ECO:0000256" key="1">
    <source>
        <dbReference type="ARBA" id="ARBA00022723"/>
    </source>
</evidence>
<dbReference type="Proteomes" id="UP000538472">
    <property type="component" value="Unassembled WGS sequence"/>
</dbReference>
<keyword evidence="1" id="KW-0479">Metal-binding</keyword>
<evidence type="ECO:0000313" key="9">
    <source>
        <dbReference type="Proteomes" id="UP000538472"/>
    </source>
</evidence>
<dbReference type="SUPFAM" id="SSF57845">
    <property type="entry name" value="B-box zinc-binding domain"/>
    <property type="match status" value="1"/>
</dbReference>
<dbReference type="CDD" id="cd16594">
    <property type="entry name" value="RING-HC_TRIM7-like_C-IV"/>
    <property type="match status" value="1"/>
</dbReference>
<dbReference type="Pfam" id="PF13765">
    <property type="entry name" value="PRY"/>
    <property type="match status" value="1"/>
</dbReference>
<dbReference type="InterPro" id="IPR003879">
    <property type="entry name" value="Butyrophylin_SPRY"/>
</dbReference>
<evidence type="ECO:0000259" key="6">
    <source>
        <dbReference type="PROSITE" id="PS50119"/>
    </source>
</evidence>
<dbReference type="InterPro" id="IPR003877">
    <property type="entry name" value="SPRY_dom"/>
</dbReference>
<dbReference type="InterPro" id="IPR013320">
    <property type="entry name" value="ConA-like_dom_sf"/>
</dbReference>
<dbReference type="InterPro" id="IPR000315">
    <property type="entry name" value="Znf_B-box"/>
</dbReference>
<dbReference type="PROSITE" id="PS50119">
    <property type="entry name" value="ZF_BBOX"/>
    <property type="match status" value="1"/>
</dbReference>
<feature type="non-terminal residue" evidence="8">
    <location>
        <position position="1"/>
    </location>
</feature>
<dbReference type="Pfam" id="PF00622">
    <property type="entry name" value="SPRY"/>
    <property type="match status" value="1"/>
</dbReference>
<dbReference type="FunFam" id="2.60.120.920:FF:000004">
    <property type="entry name" value="Butyrophilin subfamily 1 member A1"/>
    <property type="match status" value="1"/>
</dbReference>
<dbReference type="CDD" id="cd12888">
    <property type="entry name" value="SPRY_PRY_TRIM7_like"/>
    <property type="match status" value="1"/>
</dbReference>
<feature type="domain" description="RING-type" evidence="5">
    <location>
        <begin position="16"/>
        <end position="57"/>
    </location>
</feature>
<feature type="domain" description="B box-type" evidence="6">
    <location>
        <begin position="96"/>
        <end position="133"/>
    </location>
</feature>
<dbReference type="Pfam" id="PF15227">
    <property type="entry name" value="zf-C3HC4_4"/>
    <property type="match status" value="1"/>
</dbReference>
<dbReference type="InterPro" id="IPR001841">
    <property type="entry name" value="Znf_RING"/>
</dbReference>
<dbReference type="InterPro" id="IPR043136">
    <property type="entry name" value="B30.2/SPRY_sf"/>
</dbReference>
<dbReference type="PROSITE" id="PS50188">
    <property type="entry name" value="B302_SPRY"/>
    <property type="match status" value="1"/>
</dbReference>
<keyword evidence="2 4" id="KW-0863">Zinc-finger</keyword>
<feature type="non-terminal residue" evidence="8">
    <location>
        <position position="496"/>
    </location>
</feature>
<keyword evidence="9" id="KW-1185">Reference proteome</keyword>
<name>A0A7K8TG20_9AVES</name>
<dbReference type="InterPro" id="IPR013083">
    <property type="entry name" value="Znf_RING/FYVE/PHD"/>
</dbReference>
<feature type="domain" description="B30.2/SPRY" evidence="7">
    <location>
        <begin position="281"/>
        <end position="471"/>
    </location>
</feature>
<dbReference type="PROSITE" id="PS00518">
    <property type="entry name" value="ZF_RING_1"/>
    <property type="match status" value="1"/>
</dbReference>
<reference evidence="8 9" key="1">
    <citation type="submission" date="2019-09" db="EMBL/GenBank/DDBJ databases">
        <title>Bird 10,000 Genomes (B10K) Project - Family phase.</title>
        <authorList>
            <person name="Zhang G."/>
        </authorList>
    </citation>
    <scope>NUCLEOTIDE SEQUENCE [LARGE SCALE GENOMIC DNA]</scope>
    <source>
        <strain evidence="8">B10K-CU-031-10</strain>
        <tissue evidence="8">Muscle</tissue>
    </source>
</reference>
<dbReference type="InterPro" id="IPR006574">
    <property type="entry name" value="PRY"/>
</dbReference>